<proteinExistence type="predicted"/>
<evidence type="ECO:0000313" key="4">
    <source>
        <dbReference type="Proteomes" id="UP000276741"/>
    </source>
</evidence>
<dbReference type="EMBL" id="AP018553">
    <property type="protein sequence ID" value="BBD73278.1"/>
    <property type="molecule type" value="Genomic_DNA"/>
</dbReference>
<dbReference type="Proteomes" id="UP000276741">
    <property type="component" value="Chromosome"/>
</dbReference>
<gene>
    <name evidence="3" type="ORF">GCM10007116_04080</name>
    <name evidence="2" type="ORF">HS1genome_1667</name>
</gene>
<reference evidence="2" key="3">
    <citation type="journal article" date="2019" name="BMC Res. Notes">
        <title>Complete genome sequence of the Sulfodiicoccus acidiphilus strain HS-1T, the first crenarchaeon that lacks polB3, isolated from an acidic hot spring in Ohwaku-dani, Hakone, Japan.</title>
        <authorList>
            <person name="Sakai H.D."/>
            <person name="Kurosawa N."/>
        </authorList>
    </citation>
    <scope>NUCLEOTIDE SEQUENCE</scope>
    <source>
        <strain evidence="2">HS-1</strain>
    </source>
</reference>
<evidence type="ECO:0000256" key="1">
    <source>
        <dbReference type="SAM" id="MobiDB-lite"/>
    </source>
</evidence>
<protein>
    <submittedName>
        <fullName evidence="2">Uncharacterized protein</fullName>
    </submittedName>
</protein>
<reference evidence="3" key="4">
    <citation type="submission" date="2020-09" db="EMBL/GenBank/DDBJ databases">
        <authorList>
            <person name="Sun Q."/>
            <person name="Ohkuma M."/>
        </authorList>
    </citation>
    <scope>NUCLEOTIDE SEQUENCE</scope>
    <source>
        <strain evidence="3">JCM 31740</strain>
    </source>
</reference>
<dbReference type="EMBL" id="BMQS01000003">
    <property type="protein sequence ID" value="GGT89419.1"/>
    <property type="molecule type" value="Genomic_DNA"/>
</dbReference>
<feature type="region of interest" description="Disordered" evidence="1">
    <location>
        <begin position="1"/>
        <end position="23"/>
    </location>
</feature>
<sequence length="81" mass="8739">MLEPAPPLSSTDDARTVEAKPPAKKAALIPEKAKVKVERYSKSIKVEEDIPTNATSITVFLLDVASDILPKTYCPTVEEAA</sequence>
<name>A0A348B526_9CREN</name>
<evidence type="ECO:0000313" key="2">
    <source>
        <dbReference type="EMBL" id="BBD73278.1"/>
    </source>
</evidence>
<dbReference type="KEGG" id="sacd:HS1genome_1667"/>
<reference evidence="4" key="2">
    <citation type="submission" date="2018-04" db="EMBL/GenBank/DDBJ databases">
        <title>Complete genome sequence of Sulfodiicoccus acidiphilus strain HS-1.</title>
        <authorList>
            <person name="Sakai H.D."/>
            <person name="Kurosawa N."/>
        </authorList>
    </citation>
    <scope>NUCLEOTIDE SEQUENCE [LARGE SCALE GENOMIC DNA]</scope>
    <source>
        <strain evidence="4">HS-1</strain>
    </source>
</reference>
<keyword evidence="4" id="KW-1185">Reference proteome</keyword>
<dbReference type="AlphaFoldDB" id="A0A348B526"/>
<organism evidence="2 4">
    <name type="scientific">Sulfodiicoccus acidiphilus</name>
    <dbReference type="NCBI Taxonomy" id="1670455"/>
    <lineage>
        <taxon>Archaea</taxon>
        <taxon>Thermoproteota</taxon>
        <taxon>Thermoprotei</taxon>
        <taxon>Sulfolobales</taxon>
        <taxon>Sulfolobaceae</taxon>
        <taxon>Sulfodiicoccus</taxon>
    </lineage>
</organism>
<reference evidence="3" key="1">
    <citation type="journal article" date="2014" name="Int. J. Syst. Evol. Microbiol.">
        <title>Complete genome sequence of Corynebacterium casei LMG S-19264T (=DSM 44701T), isolated from a smear-ripened cheese.</title>
        <authorList>
            <consortium name="US DOE Joint Genome Institute (JGI-PGF)"/>
            <person name="Walter F."/>
            <person name="Albersmeier A."/>
            <person name="Kalinowski J."/>
            <person name="Ruckert C."/>
        </authorList>
    </citation>
    <scope>NUCLEOTIDE SEQUENCE</scope>
    <source>
        <strain evidence="3">JCM 31740</strain>
    </source>
</reference>
<evidence type="ECO:0000313" key="3">
    <source>
        <dbReference type="EMBL" id="GGT89419.1"/>
    </source>
</evidence>
<accession>A0A348B526</accession>
<dbReference type="Proteomes" id="UP000616143">
    <property type="component" value="Unassembled WGS sequence"/>
</dbReference>